<sequence length="251" mass="27778">MIISDSRHKVFCHIPKNGGSSLRAYFAGQWEDSRAYQGRREIAAGEAAPRTRDLTHITPAEAAAFFGDDLVGEGYTITAVIRPPIPRFSSALLQYIRTFAAQDKNFVTAKTVQRIMQGTSVEALCAAAREDHRHIHLRPQVDFVADVPEAQRDLILIGDLSRRFPDLPVDNPGGSLPGWMSFMRHPVIKRVAGRMGKAAKDGISRRLIRKDPQVKEAIETVTAANMAFLAEFYAEDQALHDTLAQKARTAA</sequence>
<dbReference type="Proteomes" id="UP000325289">
    <property type="component" value="Unassembled WGS sequence"/>
</dbReference>
<proteinExistence type="predicted"/>
<name>A0A1I2CV44_9RHOB</name>
<evidence type="ECO:0008006" key="3">
    <source>
        <dbReference type="Google" id="ProtNLM"/>
    </source>
</evidence>
<protein>
    <recommendedName>
        <fullName evidence="3">Sulfotransferase family protein</fullName>
    </recommendedName>
</protein>
<evidence type="ECO:0000313" key="2">
    <source>
        <dbReference type="Proteomes" id="UP000325289"/>
    </source>
</evidence>
<dbReference type="AlphaFoldDB" id="A0A1I2CV44"/>
<accession>A0A1I2CV44</accession>
<dbReference type="EMBL" id="FOMS01000014">
    <property type="protein sequence ID" value="SFE72124.1"/>
    <property type="molecule type" value="Genomic_DNA"/>
</dbReference>
<dbReference type="RefSeq" id="WP_149757920.1">
    <property type="nucleotide sequence ID" value="NZ_FOMS01000014.1"/>
</dbReference>
<reference evidence="1 2" key="1">
    <citation type="submission" date="2016-10" db="EMBL/GenBank/DDBJ databases">
        <authorList>
            <person name="Varghese N."/>
            <person name="Submissions S."/>
        </authorList>
    </citation>
    <scope>NUCLEOTIDE SEQUENCE [LARGE SCALE GENOMIC DNA]</scope>
    <source>
        <strain evidence="2">YIM D21,KCTC 23444,ACCC 10710</strain>
    </source>
</reference>
<keyword evidence="2" id="KW-1185">Reference proteome</keyword>
<gene>
    <name evidence="1" type="ORF">SAMN04515678_11496</name>
</gene>
<evidence type="ECO:0000313" key="1">
    <source>
        <dbReference type="EMBL" id="SFE72124.1"/>
    </source>
</evidence>
<dbReference type="OrthoDB" id="554104at2"/>
<organism evidence="1 2">
    <name type="scientific">Roseivivax sediminis</name>
    <dbReference type="NCBI Taxonomy" id="936889"/>
    <lineage>
        <taxon>Bacteria</taxon>
        <taxon>Pseudomonadati</taxon>
        <taxon>Pseudomonadota</taxon>
        <taxon>Alphaproteobacteria</taxon>
        <taxon>Rhodobacterales</taxon>
        <taxon>Roseobacteraceae</taxon>
        <taxon>Roseivivax</taxon>
    </lineage>
</organism>